<evidence type="ECO:0000313" key="1">
    <source>
        <dbReference type="EMBL" id="MBB3869117.1"/>
    </source>
</evidence>
<reference evidence="1 2" key="1">
    <citation type="submission" date="2020-08" db="EMBL/GenBank/DDBJ databases">
        <title>Genomic Encyclopedia of Type Strains, Phase IV (KMG-IV): sequencing the most valuable type-strain genomes for metagenomic binning, comparative biology and taxonomic classification.</title>
        <authorList>
            <person name="Goeker M."/>
        </authorList>
    </citation>
    <scope>NUCLEOTIDE SEQUENCE [LARGE SCALE GENOMIC DNA]</scope>
    <source>
        <strain evidence="1 2">DSM 14590</strain>
    </source>
</reference>
<dbReference type="AlphaFoldDB" id="A0A6G9IZQ5"/>
<protein>
    <submittedName>
        <fullName evidence="1">Uncharacterized protein</fullName>
    </submittedName>
</protein>
<dbReference type="RefSeq" id="WP_062755680.1">
    <property type="nucleotide sequence ID" value="NZ_BDAQ01000012.1"/>
</dbReference>
<evidence type="ECO:0000313" key="2">
    <source>
        <dbReference type="Proteomes" id="UP000613002"/>
    </source>
</evidence>
<dbReference type="Proteomes" id="UP000613002">
    <property type="component" value="Unassembled WGS sequence"/>
</dbReference>
<comment type="caution">
    <text evidence="1">The sequence shown here is derived from an EMBL/GenBank/DDBJ whole genome shotgun (WGS) entry which is preliminary data.</text>
</comment>
<dbReference type="EMBL" id="JACICZ010000007">
    <property type="protein sequence ID" value="MBB3869117.1"/>
    <property type="molecule type" value="Genomic_DNA"/>
</dbReference>
<gene>
    <name evidence="1" type="ORF">HNR78_002007</name>
</gene>
<keyword evidence="2" id="KW-1185">Reference proteome</keyword>
<accession>A0A6G9IZQ5</accession>
<name>A0A6G9IZQ5_9BACL</name>
<sequence length="90" mass="10218">MKEMLFTDLVKRFPSLVHAKSRSAKHFRNNRNNSLPILLGLATGGEWGLSFCIGIRFLVQIAILQKENSFYGNSLFLYPSPSIKNKADFL</sequence>
<organism evidence="1 2">
    <name type="scientific">Parageobacillus toebii NBRC 107807</name>
    <dbReference type="NCBI Taxonomy" id="1223503"/>
    <lineage>
        <taxon>Bacteria</taxon>
        <taxon>Bacillati</taxon>
        <taxon>Bacillota</taxon>
        <taxon>Bacilli</taxon>
        <taxon>Bacillales</taxon>
        <taxon>Anoxybacillaceae</taxon>
        <taxon>Parageobacillus</taxon>
    </lineage>
</organism>
<proteinExistence type="predicted"/>